<proteinExistence type="predicted"/>
<feature type="domain" description="Sigma-54 factor interaction" evidence="1">
    <location>
        <begin position="167"/>
        <end position="224"/>
    </location>
</feature>
<dbReference type="SUPFAM" id="SSF52540">
    <property type="entry name" value="P-loop containing nucleoside triphosphate hydrolases"/>
    <property type="match status" value="1"/>
</dbReference>
<dbReference type="InterPro" id="IPR002078">
    <property type="entry name" value="Sigma_54_int"/>
</dbReference>
<dbReference type="OrthoDB" id="9760760at2"/>
<evidence type="ECO:0000313" key="2">
    <source>
        <dbReference type="EMBL" id="PTX62319.1"/>
    </source>
</evidence>
<dbReference type="GO" id="GO:0006355">
    <property type="term" value="P:regulation of DNA-templated transcription"/>
    <property type="evidence" value="ECO:0007669"/>
    <property type="project" value="InterPro"/>
</dbReference>
<reference evidence="2 3" key="1">
    <citation type="submission" date="2018-04" db="EMBL/GenBank/DDBJ databases">
        <title>Genomic Encyclopedia of Archaeal and Bacterial Type Strains, Phase II (KMG-II): from individual species to whole genera.</title>
        <authorList>
            <person name="Goeker M."/>
        </authorList>
    </citation>
    <scope>NUCLEOTIDE SEQUENCE [LARGE SCALE GENOMIC DNA]</scope>
    <source>
        <strain evidence="2 3">DSM 25731</strain>
    </source>
</reference>
<organism evidence="2 3">
    <name type="scientific">Kordia periserrulae</name>
    <dbReference type="NCBI Taxonomy" id="701523"/>
    <lineage>
        <taxon>Bacteria</taxon>
        <taxon>Pseudomonadati</taxon>
        <taxon>Bacteroidota</taxon>
        <taxon>Flavobacteriia</taxon>
        <taxon>Flavobacteriales</taxon>
        <taxon>Flavobacteriaceae</taxon>
        <taxon>Kordia</taxon>
    </lineage>
</organism>
<evidence type="ECO:0000259" key="1">
    <source>
        <dbReference type="Pfam" id="PF00158"/>
    </source>
</evidence>
<dbReference type="RefSeq" id="WP_108114519.1">
    <property type="nucleotide sequence ID" value="NZ_QBKT01000003.1"/>
</dbReference>
<dbReference type="InterPro" id="IPR027417">
    <property type="entry name" value="P-loop_NTPase"/>
</dbReference>
<dbReference type="Pfam" id="PF00158">
    <property type="entry name" value="Sigma54_activat"/>
    <property type="match status" value="1"/>
</dbReference>
<evidence type="ECO:0000313" key="3">
    <source>
        <dbReference type="Proteomes" id="UP000244090"/>
    </source>
</evidence>
<dbReference type="Gene3D" id="3.40.50.300">
    <property type="entry name" value="P-loop containing nucleotide triphosphate hydrolases"/>
    <property type="match status" value="1"/>
</dbReference>
<sequence>MQKEITFKELKESGYKDKTISEEIQANLIARIKANEPIFEGLLGYEDTVIPQLKKALLAGHHINLLGLRGQAKTRIARSMVDLLDEYMPVVKGSEINDSPFHPISKYAKDVLAEHGDETPISWVHRSERFYEKLATPDVNVSDLIGDIDPIKAATLKLPYSDERVLHYGMIPRANRSIFVINELPDLQARIQVSLFNILQEGDVQIRGFQLRMPLDIQFVFTANPEDYTNRGSIVTPLKDRIGSQIFTHYPKSIALARKITEQEAKVAAEDKSAIKIPNLAKDLLEEVAFAARNSEYVDAKSGVSARLTISAMENLMAAAKLRLIETGAAQTTIRLVDFVSIIPSITGKIELVYEGEQEGADEVAKILIDNAVMTQFEDIFPRVPKLEKEGVKTTYTDVVNWFEDNFIELNYTDTDEEFYASINAVTPLNEIIKEYAADYSDEDKIFCKELILWALTINNKLDRSENSSAFTIDSAGFGKHFF</sequence>
<name>A0A2T6C1X5_9FLAO</name>
<keyword evidence="3" id="KW-1185">Reference proteome</keyword>
<dbReference type="Proteomes" id="UP000244090">
    <property type="component" value="Unassembled WGS sequence"/>
</dbReference>
<comment type="caution">
    <text evidence="2">The sequence shown here is derived from an EMBL/GenBank/DDBJ whole genome shotgun (WGS) entry which is preliminary data.</text>
</comment>
<gene>
    <name evidence="2" type="ORF">C8N46_103419</name>
</gene>
<dbReference type="PANTHER" id="PTHR30267:SF2">
    <property type="entry name" value="PROTEIN PRKA"/>
    <property type="match status" value="1"/>
</dbReference>
<dbReference type="AlphaFoldDB" id="A0A2T6C1X5"/>
<accession>A0A2T6C1X5</accession>
<dbReference type="EMBL" id="QBKT01000003">
    <property type="protein sequence ID" value="PTX62319.1"/>
    <property type="molecule type" value="Genomic_DNA"/>
</dbReference>
<dbReference type="GO" id="GO:0005524">
    <property type="term" value="F:ATP binding"/>
    <property type="evidence" value="ECO:0007669"/>
    <property type="project" value="InterPro"/>
</dbReference>
<dbReference type="GO" id="GO:0004672">
    <property type="term" value="F:protein kinase activity"/>
    <property type="evidence" value="ECO:0007669"/>
    <property type="project" value="TreeGrafter"/>
</dbReference>
<protein>
    <submittedName>
        <fullName evidence="2">Magnesium chelatase subunit I</fullName>
    </submittedName>
</protein>
<dbReference type="PANTHER" id="PTHR30267">
    <property type="entry name" value="PROTEIN KINASE PRKA"/>
    <property type="match status" value="1"/>
</dbReference>